<dbReference type="Proteomes" id="UP000006352">
    <property type="component" value="Unassembled WGS sequence"/>
</dbReference>
<dbReference type="Gene3D" id="3.50.50.60">
    <property type="entry name" value="FAD/NAD(P)-binding domain"/>
    <property type="match status" value="1"/>
</dbReference>
<evidence type="ECO:0000256" key="2">
    <source>
        <dbReference type="ARBA" id="ARBA00023002"/>
    </source>
</evidence>
<protein>
    <recommendedName>
        <fullName evidence="6">FAD-binding domain-containing protein</fullName>
    </recommendedName>
</protein>
<gene>
    <name evidence="4" type="ORF">FIBRA_08333</name>
</gene>
<dbReference type="GO" id="GO:0004497">
    <property type="term" value="F:monooxygenase activity"/>
    <property type="evidence" value="ECO:0007669"/>
    <property type="project" value="UniProtKB-KW"/>
</dbReference>
<evidence type="ECO:0000256" key="3">
    <source>
        <dbReference type="ARBA" id="ARBA00023033"/>
    </source>
</evidence>
<evidence type="ECO:0000313" key="5">
    <source>
        <dbReference type="Proteomes" id="UP000006352"/>
    </source>
</evidence>
<keyword evidence="3" id="KW-0503">Monooxygenase</keyword>
<name>J4ICA8_9APHY</name>
<accession>J4ICA8</accession>
<reference evidence="4 5" key="1">
    <citation type="journal article" date="2012" name="Appl. Environ. Microbiol.">
        <title>Short-read sequencing for genomic analysis of the brown rot fungus Fibroporia radiculosa.</title>
        <authorList>
            <person name="Tang J.D."/>
            <person name="Perkins A.D."/>
            <person name="Sonstegard T.S."/>
            <person name="Schroeder S.G."/>
            <person name="Burgess S.C."/>
            <person name="Diehl S.V."/>
        </authorList>
    </citation>
    <scope>NUCLEOTIDE SEQUENCE [LARGE SCALE GENOMIC DNA]</scope>
    <source>
        <strain evidence="4 5">TFFH 294</strain>
    </source>
</reference>
<dbReference type="PANTHER" id="PTHR13789:SF306">
    <property type="entry name" value="HYDROXYLASE, PUTATIVE-RELATED"/>
    <property type="match status" value="1"/>
</dbReference>
<dbReference type="HOGENOM" id="CLU_009665_19_3_1"/>
<keyword evidence="2" id="KW-0560">Oxidoreductase</keyword>
<keyword evidence="5" id="KW-1185">Reference proteome</keyword>
<dbReference type="SUPFAM" id="SSF51905">
    <property type="entry name" value="FAD/NAD(P)-binding domain"/>
    <property type="match status" value="1"/>
</dbReference>
<dbReference type="STRING" id="599839.J4ICA8"/>
<dbReference type="AlphaFoldDB" id="J4ICA8"/>
<sequence>MIKVFYQWGLEEDFRKISMVGQHMALTRCKVALSGGWGEGFEVGGVGEFVQMHFADFRKLLYESALKFGAKIRTKVMVESLSPEAAKPCVTLASGEKLYADVLIGADGLCSISRATMLGDADRMTRKKLVLFNALIAREPMMADPDLRSMLTDNQYSKFILWFGGGRGASGFATRSNEYCLQVFARDNDYPFPVSTVDKQELIGALGPCELRLRKLAEMAHNVIAVPIIDQPHLEDWLHKDGRFLVIGEAAHPLTTGSTYTAGLAAGDGMMLGRLFSHLHEPEQITPFLTAVEEQRQQRIARALEIQNTNPVAMSMPAGVEDNKQSLAVAEQIERMSESEYNELADEALRAVFAYDPEEEADDWWMQWGILQERSVKIVPVTFETITVVEENEQV</sequence>
<dbReference type="InterPro" id="IPR050493">
    <property type="entry name" value="FAD-dep_Monooxygenase_BioMet"/>
</dbReference>
<evidence type="ECO:0000313" key="4">
    <source>
        <dbReference type="EMBL" id="CCM06086.1"/>
    </source>
</evidence>
<dbReference type="GeneID" id="24100997"/>
<evidence type="ECO:0000256" key="1">
    <source>
        <dbReference type="ARBA" id="ARBA00007992"/>
    </source>
</evidence>
<organism evidence="4 5">
    <name type="scientific">Fibroporia radiculosa</name>
    <dbReference type="NCBI Taxonomy" id="599839"/>
    <lineage>
        <taxon>Eukaryota</taxon>
        <taxon>Fungi</taxon>
        <taxon>Dikarya</taxon>
        <taxon>Basidiomycota</taxon>
        <taxon>Agaricomycotina</taxon>
        <taxon>Agaricomycetes</taxon>
        <taxon>Polyporales</taxon>
        <taxon>Fibroporiaceae</taxon>
        <taxon>Fibroporia</taxon>
    </lineage>
</organism>
<evidence type="ECO:0008006" key="6">
    <source>
        <dbReference type="Google" id="ProtNLM"/>
    </source>
</evidence>
<comment type="similarity">
    <text evidence="1">Belongs to the paxM FAD-dependent monooxygenase family.</text>
</comment>
<dbReference type="EMBL" id="HE797223">
    <property type="protein sequence ID" value="CCM06086.1"/>
    <property type="molecule type" value="Genomic_DNA"/>
</dbReference>
<dbReference type="InParanoid" id="J4ICA8"/>
<dbReference type="PANTHER" id="PTHR13789">
    <property type="entry name" value="MONOOXYGENASE"/>
    <property type="match status" value="1"/>
</dbReference>
<proteinExistence type="inferred from homology"/>
<dbReference type="InterPro" id="IPR036188">
    <property type="entry name" value="FAD/NAD-bd_sf"/>
</dbReference>
<dbReference type="OrthoDB" id="420606at2759"/>
<dbReference type="RefSeq" id="XP_012185369.1">
    <property type="nucleotide sequence ID" value="XM_012329979.1"/>
</dbReference>